<protein>
    <submittedName>
        <fullName evidence="1">Uncharacterized protein</fullName>
    </submittedName>
</protein>
<organism evidence="1 2">
    <name type="scientific">Parasitella parasitica</name>
    <dbReference type="NCBI Taxonomy" id="35722"/>
    <lineage>
        <taxon>Eukaryota</taxon>
        <taxon>Fungi</taxon>
        <taxon>Fungi incertae sedis</taxon>
        <taxon>Mucoromycota</taxon>
        <taxon>Mucoromycotina</taxon>
        <taxon>Mucoromycetes</taxon>
        <taxon>Mucorales</taxon>
        <taxon>Mucorineae</taxon>
        <taxon>Mucoraceae</taxon>
        <taxon>Parasitella</taxon>
    </lineage>
</organism>
<evidence type="ECO:0000313" key="1">
    <source>
        <dbReference type="EMBL" id="CEP13730.1"/>
    </source>
</evidence>
<evidence type="ECO:0000313" key="2">
    <source>
        <dbReference type="Proteomes" id="UP000054107"/>
    </source>
</evidence>
<reference evidence="1 2" key="1">
    <citation type="submission" date="2014-09" db="EMBL/GenBank/DDBJ databases">
        <authorList>
            <person name="Ellenberger Sabrina"/>
        </authorList>
    </citation>
    <scope>NUCLEOTIDE SEQUENCE [LARGE SCALE GENOMIC DNA]</scope>
    <source>
        <strain evidence="1 2">CBS 412.66</strain>
    </source>
</reference>
<dbReference type="Proteomes" id="UP000054107">
    <property type="component" value="Unassembled WGS sequence"/>
</dbReference>
<dbReference type="AlphaFoldDB" id="A0A0B7NEE1"/>
<keyword evidence="2" id="KW-1185">Reference proteome</keyword>
<accession>A0A0B7NEE1</accession>
<gene>
    <name evidence="1" type="primary">PARPA_07860.1 scaffold 30876</name>
</gene>
<name>A0A0B7NEE1_9FUNG</name>
<proteinExistence type="predicted"/>
<dbReference type="EMBL" id="LN730506">
    <property type="protein sequence ID" value="CEP13730.1"/>
    <property type="molecule type" value="Genomic_DNA"/>
</dbReference>
<sequence length="86" mass="9870">MFRVKQANNLYFFGAADIPLKIKQKYGLDADAIEIFLTFNIFPKQVEHAAEEASEDRFVEELRIEIERQSDKSADSNETNGDEISI</sequence>